<evidence type="ECO:0000256" key="1">
    <source>
        <dbReference type="SAM" id="MobiDB-lite"/>
    </source>
</evidence>
<sequence length="398" mass="46060">MSKRAVLKRQTILLNGLSEQETDSSESEDEMSEVAEAFERELAMSESSSSDDESDETDDIEQHEKDDSKSKKKKKKKIHWQQKQFAAPVAAFGGTLPAPPTHVELQPIDYFYSMFGHEFIRLLMDQSNLYSVQKDPNKPVRVTEMEMNRFIGVLMMTGIYSFPEQRFFWTVDNSTQPKNIDPNFDRAYKVRLLMNIIRENFQKLTKEEQLSVDEQIIPFKGKSIMKQHMPNKPNRWGYKMLVLAGGKTGICYDFILYTGKGETPQYGFCTDIVLDLCETVSRLMNHKIYFDNYFTTIRLQVELKRLGIYAGGTVRFNRLPDLVMKTKQESTREGRGAMDYRIAEVDGVELCATRWYDNNVVNCLSTLHGCDNTDLTKRWSSKEKNSCTYLTTICNQRL</sequence>
<evidence type="ECO:0000259" key="2">
    <source>
        <dbReference type="Pfam" id="PF13843"/>
    </source>
</evidence>
<feature type="compositionally biased region" description="Acidic residues" evidence="1">
    <location>
        <begin position="20"/>
        <end position="33"/>
    </location>
</feature>
<proteinExistence type="predicted"/>
<name>A0A814RBZ1_9BILA</name>
<dbReference type="PANTHER" id="PTHR47272">
    <property type="entry name" value="DDE_TNP_1_7 DOMAIN-CONTAINING PROTEIN"/>
    <property type="match status" value="1"/>
</dbReference>
<feature type="compositionally biased region" description="Basic and acidic residues" evidence="1">
    <location>
        <begin position="60"/>
        <end position="69"/>
    </location>
</feature>
<dbReference type="Proteomes" id="UP000663855">
    <property type="component" value="Unassembled WGS sequence"/>
</dbReference>
<organism evidence="3 4">
    <name type="scientific">Rotaria magnacalcarata</name>
    <dbReference type="NCBI Taxonomy" id="392030"/>
    <lineage>
        <taxon>Eukaryota</taxon>
        <taxon>Metazoa</taxon>
        <taxon>Spiralia</taxon>
        <taxon>Gnathifera</taxon>
        <taxon>Rotifera</taxon>
        <taxon>Eurotatoria</taxon>
        <taxon>Bdelloidea</taxon>
        <taxon>Philodinida</taxon>
        <taxon>Philodinidae</taxon>
        <taxon>Rotaria</taxon>
    </lineage>
</organism>
<dbReference type="AlphaFoldDB" id="A0A814RBZ1"/>
<dbReference type="EMBL" id="CAJNOV010003200">
    <property type="protein sequence ID" value="CAF1130973.1"/>
    <property type="molecule type" value="Genomic_DNA"/>
</dbReference>
<evidence type="ECO:0000313" key="3">
    <source>
        <dbReference type="EMBL" id="CAF1130973.1"/>
    </source>
</evidence>
<comment type="caution">
    <text evidence="3">The sequence shown here is derived from an EMBL/GenBank/DDBJ whole genome shotgun (WGS) entry which is preliminary data.</text>
</comment>
<feature type="domain" description="PiggyBac transposable element-derived protein" evidence="2">
    <location>
        <begin position="178"/>
        <end position="382"/>
    </location>
</feature>
<dbReference type="InterPro" id="IPR029526">
    <property type="entry name" value="PGBD"/>
</dbReference>
<dbReference type="Pfam" id="PF13843">
    <property type="entry name" value="DDE_Tnp_1_7"/>
    <property type="match status" value="2"/>
</dbReference>
<accession>A0A814RBZ1</accession>
<reference evidence="3" key="1">
    <citation type="submission" date="2021-02" db="EMBL/GenBank/DDBJ databases">
        <authorList>
            <person name="Nowell W R."/>
        </authorList>
    </citation>
    <scope>NUCLEOTIDE SEQUENCE</scope>
</reference>
<feature type="compositionally biased region" description="Acidic residues" evidence="1">
    <location>
        <begin position="49"/>
        <end position="59"/>
    </location>
</feature>
<feature type="region of interest" description="Disordered" evidence="1">
    <location>
        <begin position="1"/>
        <end position="77"/>
    </location>
</feature>
<gene>
    <name evidence="3" type="ORF">CJN711_LOCUS8553</name>
</gene>
<feature type="domain" description="PiggyBac transposable element-derived protein" evidence="2">
    <location>
        <begin position="107"/>
        <end position="174"/>
    </location>
</feature>
<evidence type="ECO:0000313" key="4">
    <source>
        <dbReference type="Proteomes" id="UP000663855"/>
    </source>
</evidence>
<protein>
    <recommendedName>
        <fullName evidence="2">PiggyBac transposable element-derived protein domain-containing protein</fullName>
    </recommendedName>
</protein>